<proteinExistence type="predicted"/>
<evidence type="ECO:0008006" key="4">
    <source>
        <dbReference type="Google" id="ProtNLM"/>
    </source>
</evidence>
<organism evidence="2 3">
    <name type="scientific">Campylobacter upsaliensis</name>
    <dbReference type="NCBI Taxonomy" id="28080"/>
    <lineage>
        <taxon>Bacteria</taxon>
        <taxon>Pseudomonadati</taxon>
        <taxon>Campylobacterota</taxon>
        <taxon>Epsilonproteobacteria</taxon>
        <taxon>Campylobacterales</taxon>
        <taxon>Campylobacteraceae</taxon>
        <taxon>Campylobacter</taxon>
    </lineage>
</organism>
<evidence type="ECO:0000256" key="1">
    <source>
        <dbReference type="SAM" id="Coils"/>
    </source>
</evidence>
<reference evidence="2 3" key="1">
    <citation type="submission" date="2018-06" db="EMBL/GenBank/DDBJ databases">
        <authorList>
            <consortium name="Pathogen Informatics"/>
            <person name="Doyle S."/>
        </authorList>
    </citation>
    <scope>NUCLEOTIDE SEQUENCE [LARGE SCALE GENOMIC DNA]</scope>
    <source>
        <strain evidence="2 3">NCTC12264</strain>
    </source>
</reference>
<gene>
    <name evidence="2" type="ORF">NCTC12264_00424</name>
</gene>
<evidence type="ECO:0000313" key="3">
    <source>
        <dbReference type="Proteomes" id="UP000254161"/>
    </source>
</evidence>
<dbReference type="Proteomes" id="UP000254161">
    <property type="component" value="Unassembled WGS sequence"/>
</dbReference>
<dbReference type="AlphaFoldDB" id="A0A381EH12"/>
<protein>
    <recommendedName>
        <fullName evidence="4">Lipoprotein</fullName>
    </recommendedName>
</protein>
<sequence>MKKILLSAVFCGVLSAIFMSGCSSTEEKIAKLDRELDELRTQKLNCQLNKDFKCVDELNKKGEEILKEKRELRKSL</sequence>
<accession>A0A381EH12</accession>
<dbReference type="RefSeq" id="WP_115629113.1">
    <property type="nucleotide sequence ID" value="NZ_JANKIR010000025.1"/>
</dbReference>
<keyword evidence="1" id="KW-0175">Coiled coil</keyword>
<feature type="coiled-coil region" evidence="1">
    <location>
        <begin position="22"/>
        <end position="75"/>
    </location>
</feature>
<evidence type="ECO:0000313" key="2">
    <source>
        <dbReference type="EMBL" id="SUX26203.1"/>
    </source>
</evidence>
<name>A0A381EH12_CAMUP</name>
<dbReference type="EMBL" id="UFUZ01000001">
    <property type="protein sequence ID" value="SUX26203.1"/>
    <property type="molecule type" value="Genomic_DNA"/>
</dbReference>
<dbReference type="PROSITE" id="PS51257">
    <property type="entry name" value="PROKAR_LIPOPROTEIN"/>
    <property type="match status" value="1"/>
</dbReference>